<dbReference type="PANTHER" id="PTHR47723:SF7">
    <property type="entry name" value="RNASE H FAMILY PROTEIN"/>
    <property type="match status" value="1"/>
</dbReference>
<dbReference type="InterPro" id="IPR036397">
    <property type="entry name" value="RNaseH_sf"/>
</dbReference>
<dbReference type="InterPro" id="IPR012337">
    <property type="entry name" value="RNaseH-like_sf"/>
</dbReference>
<dbReference type="EMBL" id="JAWPEI010000005">
    <property type="protein sequence ID" value="KAK4727880.1"/>
    <property type="molecule type" value="Genomic_DNA"/>
</dbReference>
<dbReference type="Proteomes" id="UP001311915">
    <property type="component" value="Unassembled WGS sequence"/>
</dbReference>
<dbReference type="InterPro" id="IPR044730">
    <property type="entry name" value="RNase_H-like_dom_plant"/>
</dbReference>
<accession>A0AAV9LTS3</accession>
<dbReference type="AlphaFoldDB" id="A0AAV9LTS3"/>
<dbReference type="SUPFAM" id="SSF53098">
    <property type="entry name" value="Ribonuclease H-like"/>
    <property type="match status" value="1"/>
</dbReference>
<reference evidence="2 3" key="1">
    <citation type="submission" date="2023-10" db="EMBL/GenBank/DDBJ databases">
        <title>Genome-Wide Identification Analysis in wild type Solanum Pinnatisectum Reveals Some Genes Defensing Phytophthora Infestans.</title>
        <authorList>
            <person name="Sun C."/>
        </authorList>
    </citation>
    <scope>NUCLEOTIDE SEQUENCE [LARGE SCALE GENOMIC DNA]</scope>
    <source>
        <strain evidence="2">LQN</strain>
        <tissue evidence="2">Leaf</tissue>
    </source>
</reference>
<organism evidence="2 3">
    <name type="scientific">Solanum pinnatisectum</name>
    <name type="common">tansyleaf nightshade</name>
    <dbReference type="NCBI Taxonomy" id="50273"/>
    <lineage>
        <taxon>Eukaryota</taxon>
        <taxon>Viridiplantae</taxon>
        <taxon>Streptophyta</taxon>
        <taxon>Embryophyta</taxon>
        <taxon>Tracheophyta</taxon>
        <taxon>Spermatophyta</taxon>
        <taxon>Magnoliopsida</taxon>
        <taxon>eudicotyledons</taxon>
        <taxon>Gunneridae</taxon>
        <taxon>Pentapetalae</taxon>
        <taxon>asterids</taxon>
        <taxon>lamiids</taxon>
        <taxon>Solanales</taxon>
        <taxon>Solanaceae</taxon>
        <taxon>Solanoideae</taxon>
        <taxon>Solaneae</taxon>
        <taxon>Solanum</taxon>
    </lineage>
</organism>
<evidence type="ECO:0000313" key="3">
    <source>
        <dbReference type="Proteomes" id="UP001311915"/>
    </source>
</evidence>
<comment type="caution">
    <text evidence="2">The sequence shown here is derived from an EMBL/GenBank/DDBJ whole genome shotgun (WGS) entry which is preliminary data.</text>
</comment>
<gene>
    <name evidence="2" type="ORF">R3W88_032797</name>
</gene>
<name>A0AAV9LTS3_9SOLN</name>
<evidence type="ECO:0000259" key="1">
    <source>
        <dbReference type="Pfam" id="PF13456"/>
    </source>
</evidence>
<sequence>MAFSSFLGNDSSNTAEAKAALYGLKWCVQNGINNLIVEGDSMLIIDMIKGKVLPPWHLTDTVTEAQKLAQKINCQFQHLLLRG</sequence>
<dbReference type="Pfam" id="PF13456">
    <property type="entry name" value="RVT_3"/>
    <property type="match status" value="1"/>
</dbReference>
<protein>
    <recommendedName>
        <fullName evidence="1">RNase H type-1 domain-containing protein</fullName>
    </recommendedName>
</protein>
<proteinExistence type="predicted"/>
<dbReference type="PANTHER" id="PTHR47723">
    <property type="entry name" value="OS05G0353850 PROTEIN"/>
    <property type="match status" value="1"/>
</dbReference>
<dbReference type="GO" id="GO:0004523">
    <property type="term" value="F:RNA-DNA hybrid ribonuclease activity"/>
    <property type="evidence" value="ECO:0007669"/>
    <property type="project" value="InterPro"/>
</dbReference>
<dbReference type="CDD" id="cd06222">
    <property type="entry name" value="RNase_H_like"/>
    <property type="match status" value="1"/>
</dbReference>
<dbReference type="Gene3D" id="3.30.420.10">
    <property type="entry name" value="Ribonuclease H-like superfamily/Ribonuclease H"/>
    <property type="match status" value="1"/>
</dbReference>
<feature type="domain" description="RNase H type-1" evidence="1">
    <location>
        <begin position="6"/>
        <end position="79"/>
    </location>
</feature>
<dbReference type="InterPro" id="IPR053151">
    <property type="entry name" value="RNase_H-like"/>
</dbReference>
<keyword evidence="3" id="KW-1185">Reference proteome</keyword>
<dbReference type="GO" id="GO:0003676">
    <property type="term" value="F:nucleic acid binding"/>
    <property type="evidence" value="ECO:0007669"/>
    <property type="project" value="InterPro"/>
</dbReference>
<evidence type="ECO:0000313" key="2">
    <source>
        <dbReference type="EMBL" id="KAK4727880.1"/>
    </source>
</evidence>
<dbReference type="InterPro" id="IPR002156">
    <property type="entry name" value="RNaseH_domain"/>
</dbReference>